<reference evidence="1" key="2">
    <citation type="submission" date="2015-06" db="UniProtKB">
        <authorList>
            <consortium name="EnsemblPlants"/>
        </authorList>
    </citation>
    <scope>IDENTIFICATION</scope>
</reference>
<dbReference type="AlphaFoldDB" id="A0A0E0P849"/>
<organism evidence="1 2">
    <name type="scientific">Oryza rufipogon</name>
    <name type="common">Brownbeard rice</name>
    <name type="synonym">Asian wild rice</name>
    <dbReference type="NCBI Taxonomy" id="4529"/>
    <lineage>
        <taxon>Eukaryota</taxon>
        <taxon>Viridiplantae</taxon>
        <taxon>Streptophyta</taxon>
        <taxon>Embryophyta</taxon>
        <taxon>Tracheophyta</taxon>
        <taxon>Spermatophyta</taxon>
        <taxon>Magnoliopsida</taxon>
        <taxon>Liliopsida</taxon>
        <taxon>Poales</taxon>
        <taxon>Poaceae</taxon>
        <taxon>BOP clade</taxon>
        <taxon>Oryzoideae</taxon>
        <taxon>Oryzeae</taxon>
        <taxon>Oryzinae</taxon>
        <taxon>Oryza</taxon>
    </lineage>
</organism>
<proteinExistence type="predicted"/>
<keyword evidence="2" id="KW-1185">Reference proteome</keyword>
<dbReference type="EnsemblPlants" id="ORUFI04G11050.1">
    <property type="protein sequence ID" value="ORUFI04G11050.1"/>
    <property type="gene ID" value="ORUFI04G11050"/>
</dbReference>
<reference evidence="2" key="1">
    <citation type="submission" date="2013-06" db="EMBL/GenBank/DDBJ databases">
        <authorList>
            <person name="Zhao Q."/>
        </authorList>
    </citation>
    <scope>NUCLEOTIDE SEQUENCE</scope>
    <source>
        <strain evidence="2">cv. W1943</strain>
    </source>
</reference>
<dbReference type="Proteomes" id="UP000008022">
    <property type="component" value="Unassembled WGS sequence"/>
</dbReference>
<name>A0A0E0P849_ORYRU</name>
<evidence type="ECO:0000313" key="2">
    <source>
        <dbReference type="Proteomes" id="UP000008022"/>
    </source>
</evidence>
<accession>A0A0E0P849</accession>
<sequence>MMPNIVANDGNKFAFLTNSNAPKNKLILDTSQIKSHVSSTLPITQKPRIAAEA</sequence>
<dbReference type="Gramene" id="ORUFI04G11050.1">
    <property type="protein sequence ID" value="ORUFI04G11050.1"/>
    <property type="gene ID" value="ORUFI04G11050"/>
</dbReference>
<protein>
    <submittedName>
        <fullName evidence="1">Uncharacterized protein</fullName>
    </submittedName>
</protein>
<dbReference type="HOGENOM" id="CLU_3072037_0_0_1"/>
<evidence type="ECO:0000313" key="1">
    <source>
        <dbReference type="EnsemblPlants" id="ORUFI04G11050.1"/>
    </source>
</evidence>